<dbReference type="InterPro" id="IPR055235">
    <property type="entry name" value="ASD1_cat"/>
</dbReference>
<dbReference type="EC" id="3.2.1.55" evidence="3"/>
<evidence type="ECO:0000256" key="7">
    <source>
        <dbReference type="SAM" id="SignalP"/>
    </source>
</evidence>
<dbReference type="InterPro" id="IPR017853">
    <property type="entry name" value="GH"/>
</dbReference>
<evidence type="ECO:0000256" key="5">
    <source>
        <dbReference type="ARBA" id="ARBA00022801"/>
    </source>
</evidence>
<sequence length="627" mass="69208">MPKQIAHSLVAVLLAVAASTTLAQQAAKLEIDTTKAVHPVSPMLYGLMTEEINHSYEGGLYAQVLGNHTFRGANWELVRNGNAKAEVEIDKTTGPSPALPTSEKLSVKQASPANEAGLSNTGNWGIPAYAHSLYHGELYAKTDLDSTLPLRVQLIDDDTGAVLASTTVNVSPGGWQRYEYKLTTSNLVPSSTNHVEFTVARSGTLWLQMVTLFPPTYNNRPNGNRIDLMEKMAAMHPHFLRLPGGNYLEGDTLNDWYDWRKTIGPLVDRPGHPSPWRYWSTDGFGLLEFMDWCEDLHIEPVLAVYAGYALQHQVVQPGKDLEPYVQTALDEVEYVAGDVSTKWGAERAKDGHPKPFPLTYIEIGNEDFFDKVPGSYSARFEQFALALRKKYPQYKLIATNKVTVSRSAEPDVLDDHYYKSPAAMFDIVHQYDDAPRNGMKIFVGEWATRSGSPTPDFGDALGDAAWMTGLERNSDVIVMASYAPLLVNVHGMQWSTDLIGYDALQSYGSPSYYAQCLFAEHLGDQVVNSSIDGAADKFFYSATVSTESKILHLKLVNASNLQQDLDLNLLGARAGVAKLYSLHAGSYQATNSITKPEAIMPVESTVKITRQYTVPAYTIQIVDIPLK</sequence>
<dbReference type="SMART" id="SM00813">
    <property type="entry name" value="Alpha-L-AF_C"/>
    <property type="match status" value="1"/>
</dbReference>
<keyword evidence="9" id="KW-0326">Glycosidase</keyword>
<reference evidence="9 10" key="1">
    <citation type="submission" date="2020-07" db="EMBL/GenBank/DDBJ databases">
        <title>Genomic Encyclopedia of Type Strains, Phase IV (KMG-V): Genome sequencing to study the core and pangenomes of soil and plant-associated prokaryotes.</title>
        <authorList>
            <person name="Whitman W."/>
        </authorList>
    </citation>
    <scope>NUCLEOTIDE SEQUENCE [LARGE SCALE GENOMIC DNA]</scope>
    <source>
        <strain evidence="9 10">X4EP2</strain>
    </source>
</reference>
<evidence type="ECO:0000256" key="4">
    <source>
        <dbReference type="ARBA" id="ARBA00022729"/>
    </source>
</evidence>
<dbReference type="InterPro" id="IPR013780">
    <property type="entry name" value="Glyco_hydro_b"/>
</dbReference>
<feature type="domain" description="Alpha-L-arabinofuranosidase C-terminal" evidence="8">
    <location>
        <begin position="444"/>
        <end position="618"/>
    </location>
</feature>
<evidence type="ECO:0000256" key="3">
    <source>
        <dbReference type="ARBA" id="ARBA00012670"/>
    </source>
</evidence>
<comment type="catalytic activity">
    <reaction evidence="1">
        <text>Hydrolysis of terminal non-reducing alpha-L-arabinofuranoside residues in alpha-L-arabinosides.</text>
        <dbReference type="EC" id="3.2.1.55"/>
    </reaction>
</comment>
<comment type="caution">
    <text evidence="9">The sequence shown here is derived from an EMBL/GenBank/DDBJ whole genome shotgun (WGS) entry which is preliminary data.</text>
</comment>
<gene>
    <name evidence="9" type="ORF">HDF17_001308</name>
</gene>
<dbReference type="GO" id="GO:0046373">
    <property type="term" value="P:L-arabinose metabolic process"/>
    <property type="evidence" value="ECO:0007669"/>
    <property type="project" value="InterPro"/>
</dbReference>
<protein>
    <recommendedName>
        <fullName evidence="3">non-reducing end alpha-L-arabinofuranosidase</fullName>
        <ecNumber evidence="3">3.2.1.55</ecNumber>
    </recommendedName>
</protein>
<dbReference type="InterPro" id="IPR010720">
    <property type="entry name" value="Alpha-L-AF_C"/>
</dbReference>
<dbReference type="PANTHER" id="PTHR31776:SF0">
    <property type="entry name" value="ALPHA-L-ARABINOFURANOSIDASE 1"/>
    <property type="match status" value="1"/>
</dbReference>
<dbReference type="EMBL" id="JACCCW010000001">
    <property type="protein sequence ID" value="NYF79021.1"/>
    <property type="molecule type" value="Genomic_DNA"/>
</dbReference>
<evidence type="ECO:0000256" key="1">
    <source>
        <dbReference type="ARBA" id="ARBA00001462"/>
    </source>
</evidence>
<evidence type="ECO:0000313" key="9">
    <source>
        <dbReference type="EMBL" id="NYF79021.1"/>
    </source>
</evidence>
<dbReference type="PANTHER" id="PTHR31776">
    <property type="entry name" value="ALPHA-L-ARABINOFURANOSIDASE 1"/>
    <property type="match status" value="1"/>
</dbReference>
<keyword evidence="10" id="KW-1185">Reference proteome</keyword>
<dbReference type="InterPro" id="IPR051563">
    <property type="entry name" value="Glycosyl_Hydrolase_51"/>
</dbReference>
<keyword evidence="4 7" id="KW-0732">Signal</keyword>
<organism evidence="9 10">
    <name type="scientific">Granulicella arctica</name>
    <dbReference type="NCBI Taxonomy" id="940613"/>
    <lineage>
        <taxon>Bacteria</taxon>
        <taxon>Pseudomonadati</taxon>
        <taxon>Acidobacteriota</taxon>
        <taxon>Terriglobia</taxon>
        <taxon>Terriglobales</taxon>
        <taxon>Acidobacteriaceae</taxon>
        <taxon>Granulicella</taxon>
    </lineage>
</organism>
<dbReference type="Gene3D" id="3.20.20.80">
    <property type="entry name" value="Glycosidases"/>
    <property type="match status" value="1"/>
</dbReference>
<comment type="similarity">
    <text evidence="2">Belongs to the glycosyl hydrolase 51 family.</text>
</comment>
<dbReference type="Pfam" id="PF06964">
    <property type="entry name" value="Alpha-L-AF_C"/>
    <property type="match status" value="1"/>
</dbReference>
<evidence type="ECO:0000313" key="10">
    <source>
        <dbReference type="Proteomes" id="UP000589520"/>
    </source>
</evidence>
<dbReference type="AlphaFoldDB" id="A0A7Y9PFN3"/>
<proteinExistence type="inferred from homology"/>
<feature type="signal peptide" evidence="7">
    <location>
        <begin position="1"/>
        <end position="23"/>
    </location>
</feature>
<dbReference type="Gene3D" id="2.60.120.260">
    <property type="entry name" value="Galactose-binding domain-like"/>
    <property type="match status" value="1"/>
</dbReference>
<dbReference type="Proteomes" id="UP000589520">
    <property type="component" value="Unassembled WGS sequence"/>
</dbReference>
<dbReference type="Gene3D" id="2.60.40.1180">
    <property type="entry name" value="Golgi alpha-mannosidase II"/>
    <property type="match status" value="1"/>
</dbReference>
<dbReference type="GO" id="GO:0046556">
    <property type="term" value="F:alpha-L-arabinofuranosidase activity"/>
    <property type="evidence" value="ECO:0007669"/>
    <property type="project" value="UniProtKB-EC"/>
</dbReference>
<evidence type="ECO:0000256" key="6">
    <source>
        <dbReference type="ARBA" id="ARBA00023180"/>
    </source>
</evidence>
<evidence type="ECO:0000259" key="8">
    <source>
        <dbReference type="SMART" id="SM00813"/>
    </source>
</evidence>
<dbReference type="RefSeq" id="WP_179488902.1">
    <property type="nucleotide sequence ID" value="NZ_JACCCW010000001.1"/>
</dbReference>
<feature type="chain" id="PRO_5030940107" description="non-reducing end alpha-L-arabinofuranosidase" evidence="7">
    <location>
        <begin position="24"/>
        <end position="627"/>
    </location>
</feature>
<keyword evidence="6" id="KW-0325">Glycoprotein</keyword>
<name>A0A7Y9PFN3_9BACT</name>
<dbReference type="Pfam" id="PF22848">
    <property type="entry name" value="ASD1_dom"/>
    <property type="match status" value="1"/>
</dbReference>
<dbReference type="SUPFAM" id="SSF51445">
    <property type="entry name" value="(Trans)glycosidases"/>
    <property type="match status" value="1"/>
</dbReference>
<evidence type="ECO:0000256" key="2">
    <source>
        <dbReference type="ARBA" id="ARBA00007186"/>
    </source>
</evidence>
<accession>A0A7Y9PFN3</accession>
<keyword evidence="5 9" id="KW-0378">Hydrolase</keyword>